<dbReference type="EMBL" id="VSSQ01068952">
    <property type="protein sequence ID" value="MPN21067.1"/>
    <property type="molecule type" value="Genomic_DNA"/>
</dbReference>
<comment type="caution">
    <text evidence="1">The sequence shown here is derived from an EMBL/GenBank/DDBJ whole genome shotgun (WGS) entry which is preliminary data.</text>
</comment>
<accession>A0A645G2H2</accession>
<sequence length="42" mass="4931">MYLRRWINSDYSGFSFSSSVMVRFFAVNKITKPANIKGIERI</sequence>
<gene>
    <name evidence="1" type="ORF">SDC9_168446</name>
</gene>
<reference evidence="1" key="1">
    <citation type="submission" date="2019-08" db="EMBL/GenBank/DDBJ databases">
        <authorList>
            <person name="Kucharzyk K."/>
            <person name="Murdoch R.W."/>
            <person name="Higgins S."/>
            <person name="Loffler F."/>
        </authorList>
    </citation>
    <scope>NUCLEOTIDE SEQUENCE</scope>
</reference>
<dbReference type="AlphaFoldDB" id="A0A645G2H2"/>
<organism evidence="1">
    <name type="scientific">bioreactor metagenome</name>
    <dbReference type="NCBI Taxonomy" id="1076179"/>
    <lineage>
        <taxon>unclassified sequences</taxon>
        <taxon>metagenomes</taxon>
        <taxon>ecological metagenomes</taxon>
    </lineage>
</organism>
<evidence type="ECO:0000313" key="1">
    <source>
        <dbReference type="EMBL" id="MPN21067.1"/>
    </source>
</evidence>
<name>A0A645G2H2_9ZZZZ</name>
<proteinExistence type="predicted"/>
<protein>
    <submittedName>
        <fullName evidence="1">Uncharacterized protein</fullName>
    </submittedName>
</protein>